<dbReference type="Pfam" id="PF00135">
    <property type="entry name" value="COesterase"/>
    <property type="match status" value="1"/>
</dbReference>
<sequence>MEALRQPYRKALAHRGHVEGVTISAKDSRQPLCHYFGGLRYALPPVKRFCQARKLPPAYSYGTENQPGLCGGLAGVCPQPKFLTLSSGDDWTEDCFQCNIWVPLGEPPQDGWPVLFFIHGGFLQFGTPNTFSAAALLGEADFQAIIVAPAYRLGVFGFLLSSEIQQDVAGSNQPVGNQGFWDQRLALEWTCDNIGLFGGNPAQITISGYSAGAYSAFYQLAYDIHLPPEDSIIKRACIWSNSPAVQPKGPATAQTQFNQLLEALRIPISLSAAEKLAQLRALPQATLLSAATSIELHQFRPTSDGTFIQPTLFHSFDTGAFARRLAARNVHIMLGECRDEHNLYATWLPPPDNTTTSLRRRLLADYPQPIVDTLLHLYAPANTTPTPKTYPASTFGHIYADIQVHTTQRGLIQSLAAAGASHLLHRYRIEFRLNCASKTIPREWGVTHATDMYLWFWGNGEALEPAEKQAIRTALIEPWKRFVRGDVGDELGWGTNGPREMRTLMPDGSVRICRDELWDEAMRVWVALRGVGELEGDVSSKL</sequence>
<dbReference type="AlphaFoldDB" id="A0A2J5HZZ4"/>
<keyword evidence="6" id="KW-1185">Reference proteome</keyword>
<dbReference type="OrthoDB" id="6846267at2759"/>
<protein>
    <recommendedName>
        <fullName evidence="3">Carboxylic ester hydrolase</fullName>
        <ecNumber evidence="3">3.1.1.-</ecNumber>
    </recommendedName>
</protein>
<dbReference type="Proteomes" id="UP000235023">
    <property type="component" value="Unassembled WGS sequence"/>
</dbReference>
<dbReference type="GO" id="GO:0016787">
    <property type="term" value="F:hydrolase activity"/>
    <property type="evidence" value="ECO:0007669"/>
    <property type="project" value="UniProtKB-KW"/>
</dbReference>
<dbReference type="SUPFAM" id="SSF53474">
    <property type="entry name" value="alpha/beta-Hydrolases"/>
    <property type="match status" value="1"/>
</dbReference>
<evidence type="ECO:0000256" key="3">
    <source>
        <dbReference type="RuleBase" id="RU361235"/>
    </source>
</evidence>
<dbReference type="EMBL" id="KZ559522">
    <property type="protein sequence ID" value="PLN83025.1"/>
    <property type="molecule type" value="Genomic_DNA"/>
</dbReference>
<dbReference type="Gene3D" id="3.40.50.1820">
    <property type="entry name" value="alpha/beta hydrolase"/>
    <property type="match status" value="1"/>
</dbReference>
<comment type="similarity">
    <text evidence="1 3">Belongs to the type-B carboxylesterase/lipase family.</text>
</comment>
<dbReference type="PANTHER" id="PTHR43142:SF4">
    <property type="entry name" value="CARBOXYLIC ESTER HYDROLASE"/>
    <property type="match status" value="1"/>
</dbReference>
<accession>A0A2J5HZZ4</accession>
<name>A0A2J5HZZ4_9EURO</name>
<dbReference type="InterPro" id="IPR029058">
    <property type="entry name" value="AB_hydrolase_fold"/>
</dbReference>
<proteinExistence type="inferred from homology"/>
<dbReference type="PANTHER" id="PTHR43142">
    <property type="entry name" value="CARBOXYLIC ESTER HYDROLASE"/>
    <property type="match status" value="1"/>
</dbReference>
<evidence type="ECO:0000256" key="1">
    <source>
        <dbReference type="ARBA" id="ARBA00005964"/>
    </source>
</evidence>
<organism evidence="5 6">
    <name type="scientific">Aspergillus taichungensis</name>
    <dbReference type="NCBI Taxonomy" id="482145"/>
    <lineage>
        <taxon>Eukaryota</taxon>
        <taxon>Fungi</taxon>
        <taxon>Dikarya</taxon>
        <taxon>Ascomycota</taxon>
        <taxon>Pezizomycotina</taxon>
        <taxon>Eurotiomycetes</taxon>
        <taxon>Eurotiomycetidae</taxon>
        <taxon>Eurotiales</taxon>
        <taxon>Aspergillaceae</taxon>
        <taxon>Aspergillus</taxon>
        <taxon>Aspergillus subgen. Circumdati</taxon>
    </lineage>
</organism>
<evidence type="ECO:0000256" key="2">
    <source>
        <dbReference type="ARBA" id="ARBA00022801"/>
    </source>
</evidence>
<dbReference type="InterPro" id="IPR002018">
    <property type="entry name" value="CarbesteraseB"/>
</dbReference>
<gene>
    <name evidence="5" type="ORF">BDW42DRAFT_200236</name>
</gene>
<dbReference type="InterPro" id="IPR019826">
    <property type="entry name" value="Carboxylesterase_B_AS"/>
</dbReference>
<keyword evidence="2 3" id="KW-0378">Hydrolase</keyword>
<evidence type="ECO:0000313" key="5">
    <source>
        <dbReference type="EMBL" id="PLN83025.1"/>
    </source>
</evidence>
<reference evidence="6" key="1">
    <citation type="submission" date="2017-12" db="EMBL/GenBank/DDBJ databases">
        <authorList>
            <consortium name="DOE Joint Genome Institute"/>
            <person name="Mondo S.J."/>
            <person name="Kjaerbolling I."/>
            <person name="Vesth T.C."/>
            <person name="Frisvad J.C."/>
            <person name="Nybo J.L."/>
            <person name="Theobald S."/>
            <person name="Kuo A."/>
            <person name="Bowyer P."/>
            <person name="Matsuda Y."/>
            <person name="Lyhne E.K."/>
            <person name="Kogle M.E."/>
            <person name="Clum A."/>
            <person name="Lipzen A."/>
            <person name="Salamov A."/>
            <person name="Ngan C.Y."/>
            <person name="Daum C."/>
            <person name="Chiniquy J."/>
            <person name="Barry K."/>
            <person name="LaButti K."/>
            <person name="Haridas S."/>
            <person name="Simmons B.A."/>
            <person name="Magnuson J.K."/>
            <person name="Mortensen U.H."/>
            <person name="Larsen T.O."/>
            <person name="Grigoriev I.V."/>
            <person name="Baker S.E."/>
            <person name="Andersen M.R."/>
            <person name="Nordberg H.P."/>
            <person name="Cantor M.N."/>
            <person name="Hua S.X."/>
        </authorList>
    </citation>
    <scope>NUCLEOTIDE SEQUENCE [LARGE SCALE GENOMIC DNA]</scope>
    <source>
        <strain evidence="6">IBT 19404</strain>
    </source>
</reference>
<evidence type="ECO:0000259" key="4">
    <source>
        <dbReference type="Pfam" id="PF00135"/>
    </source>
</evidence>
<evidence type="ECO:0000313" key="6">
    <source>
        <dbReference type="Proteomes" id="UP000235023"/>
    </source>
</evidence>
<dbReference type="PROSITE" id="PS00122">
    <property type="entry name" value="CARBOXYLESTERASE_B_1"/>
    <property type="match status" value="1"/>
</dbReference>
<dbReference type="EC" id="3.1.1.-" evidence="3"/>
<feature type="domain" description="Carboxylesterase type B" evidence="4">
    <location>
        <begin position="14"/>
        <end position="486"/>
    </location>
</feature>